<reference evidence="3" key="1">
    <citation type="journal article" date="2015" name="PeerJ">
        <title>First genomic representation of candidate bacterial phylum KSB3 points to enhanced environmental sensing as a trigger of wastewater bulking.</title>
        <authorList>
            <person name="Sekiguchi Y."/>
            <person name="Ohashi A."/>
            <person name="Parks D.H."/>
            <person name="Yamauchi T."/>
            <person name="Tyson G.W."/>
            <person name="Hugenholtz P."/>
        </authorList>
    </citation>
    <scope>NUCLEOTIDE SEQUENCE [LARGE SCALE GENOMIC DNA]</scope>
</reference>
<dbReference type="GO" id="GO:0006508">
    <property type="term" value="P:proteolysis"/>
    <property type="evidence" value="ECO:0007669"/>
    <property type="project" value="UniProtKB-UniRule"/>
</dbReference>
<comment type="subunit">
    <text evidence="1">Binds to the N-terminal domain of the chaperone ClpA.</text>
</comment>
<comment type="similarity">
    <text evidence="1">Belongs to the ClpS family.</text>
</comment>
<dbReference type="PANTHER" id="PTHR33473">
    <property type="entry name" value="ATP-DEPENDENT CLP PROTEASE ADAPTER PROTEIN CLPS1, CHLOROPLASTIC"/>
    <property type="match status" value="1"/>
</dbReference>
<dbReference type="Gene3D" id="3.30.1390.10">
    <property type="match status" value="1"/>
</dbReference>
<dbReference type="HAMAP" id="MF_00302">
    <property type="entry name" value="ClpS"/>
    <property type="match status" value="1"/>
</dbReference>
<name>A0A0S6W5S9_9BACT</name>
<dbReference type="GO" id="GO:0030163">
    <property type="term" value="P:protein catabolic process"/>
    <property type="evidence" value="ECO:0007669"/>
    <property type="project" value="InterPro"/>
</dbReference>
<evidence type="ECO:0000313" key="3">
    <source>
        <dbReference type="EMBL" id="GAK53475.1"/>
    </source>
</evidence>
<dbReference type="Pfam" id="PF02617">
    <property type="entry name" value="ClpS"/>
    <property type="match status" value="1"/>
</dbReference>
<evidence type="ECO:0000313" key="4">
    <source>
        <dbReference type="Proteomes" id="UP000030700"/>
    </source>
</evidence>
<sequence>MSGIRQEFEGDVFTEESIEVREPKPYHVVLYNDDYTTMEFVVFVLESIFHHARPRAEQIMLDVHQRGKGIAGTYTRDIAETKALQTRNLAQEHNYPLRCVAEPA</sequence>
<dbReference type="PANTHER" id="PTHR33473:SF19">
    <property type="entry name" value="ATP-DEPENDENT CLP PROTEASE ADAPTER PROTEIN CLPS"/>
    <property type="match status" value="1"/>
</dbReference>
<evidence type="ECO:0000256" key="1">
    <source>
        <dbReference type="HAMAP-Rule" id="MF_00302"/>
    </source>
</evidence>
<dbReference type="SUPFAM" id="SSF54736">
    <property type="entry name" value="ClpS-like"/>
    <property type="match status" value="1"/>
</dbReference>
<keyword evidence="4" id="KW-1185">Reference proteome</keyword>
<dbReference type="InterPro" id="IPR014719">
    <property type="entry name" value="Ribosomal_bL12_C/ClpS-like"/>
</dbReference>
<organism evidence="3">
    <name type="scientific">Candidatus Moduliflexus flocculans</name>
    <dbReference type="NCBI Taxonomy" id="1499966"/>
    <lineage>
        <taxon>Bacteria</taxon>
        <taxon>Candidatus Moduliflexota</taxon>
        <taxon>Candidatus Moduliflexia</taxon>
        <taxon>Candidatus Moduliflexales</taxon>
        <taxon>Candidatus Moduliflexaceae</taxon>
    </lineage>
</organism>
<dbReference type="HOGENOM" id="CLU_134358_2_1_0"/>
<dbReference type="FunFam" id="3.30.1390.10:FF:000002">
    <property type="entry name" value="ATP-dependent Clp protease adapter protein ClpS"/>
    <property type="match status" value="1"/>
</dbReference>
<dbReference type="AlphaFoldDB" id="A0A0S6W5S9"/>
<keyword evidence="3" id="KW-0645">Protease</keyword>
<feature type="domain" description="Adaptor protein ClpS core" evidence="2">
    <location>
        <begin position="22"/>
        <end position="99"/>
    </location>
</feature>
<dbReference type="EMBL" id="DF820459">
    <property type="protein sequence ID" value="GAK53475.1"/>
    <property type="molecule type" value="Genomic_DNA"/>
</dbReference>
<gene>
    <name evidence="1" type="primary">clpS</name>
    <name evidence="3" type="ORF">U14_04740</name>
</gene>
<dbReference type="InterPro" id="IPR003769">
    <property type="entry name" value="ClpS_core"/>
</dbReference>
<keyword evidence="3" id="KW-0378">Hydrolase</keyword>
<dbReference type="GO" id="GO:0008233">
    <property type="term" value="F:peptidase activity"/>
    <property type="evidence" value="ECO:0007669"/>
    <property type="project" value="UniProtKB-KW"/>
</dbReference>
<proteinExistence type="inferred from homology"/>
<protein>
    <recommendedName>
        <fullName evidence="1">ATP-dependent Clp protease adapter protein ClpS</fullName>
    </recommendedName>
</protein>
<dbReference type="STRING" id="1499966.U14_04740"/>
<accession>A0A0S6W5S9</accession>
<dbReference type="InterPro" id="IPR022935">
    <property type="entry name" value="ClpS"/>
</dbReference>
<evidence type="ECO:0000259" key="2">
    <source>
        <dbReference type="Pfam" id="PF02617"/>
    </source>
</evidence>
<comment type="function">
    <text evidence="1">Involved in the modulation of the specificity of the ClpAP-mediated ATP-dependent protein degradation.</text>
</comment>
<dbReference type="Proteomes" id="UP000030700">
    <property type="component" value="Unassembled WGS sequence"/>
</dbReference>